<protein>
    <submittedName>
        <fullName evidence="2">Uncharacterized protein</fullName>
    </submittedName>
</protein>
<dbReference type="PANTHER" id="PTHR21937">
    <property type="entry name" value="CCDC66 DOMAIN-CONTAINING PROTEIN"/>
    <property type="match status" value="1"/>
</dbReference>
<dbReference type="EMBL" id="JAGTTL010000017">
    <property type="protein sequence ID" value="KAK6309485.1"/>
    <property type="molecule type" value="Genomic_DNA"/>
</dbReference>
<feature type="region of interest" description="Disordered" evidence="1">
    <location>
        <begin position="422"/>
        <end position="449"/>
    </location>
</feature>
<comment type="caution">
    <text evidence="2">The sequence shown here is derived from an EMBL/GenBank/DDBJ whole genome shotgun (WGS) entry which is preliminary data.</text>
</comment>
<keyword evidence="3" id="KW-1185">Reference proteome</keyword>
<feature type="compositionally biased region" description="Basic and acidic residues" evidence="1">
    <location>
        <begin position="903"/>
        <end position="917"/>
    </location>
</feature>
<feature type="region of interest" description="Disordered" evidence="1">
    <location>
        <begin position="306"/>
        <end position="358"/>
    </location>
</feature>
<feature type="compositionally biased region" description="Low complexity" evidence="1">
    <location>
        <begin position="1088"/>
        <end position="1105"/>
    </location>
</feature>
<proteinExistence type="predicted"/>
<dbReference type="Pfam" id="PF15709">
    <property type="entry name" value="DUF4670"/>
    <property type="match status" value="1"/>
</dbReference>
<feature type="compositionally biased region" description="Basic and acidic residues" evidence="1">
    <location>
        <begin position="1159"/>
        <end position="1253"/>
    </location>
</feature>
<evidence type="ECO:0000256" key="1">
    <source>
        <dbReference type="SAM" id="MobiDB-lite"/>
    </source>
</evidence>
<feature type="region of interest" description="Disordered" evidence="1">
    <location>
        <begin position="1146"/>
        <end position="1262"/>
    </location>
</feature>
<feature type="region of interest" description="Disordered" evidence="1">
    <location>
        <begin position="735"/>
        <end position="766"/>
    </location>
</feature>
<evidence type="ECO:0000313" key="3">
    <source>
        <dbReference type="Proteomes" id="UP001356427"/>
    </source>
</evidence>
<accession>A0AAN8QMW6</accession>
<gene>
    <name evidence="2" type="ORF">J4Q44_G00193660</name>
</gene>
<organism evidence="2 3">
    <name type="scientific">Coregonus suidteri</name>
    <dbReference type="NCBI Taxonomy" id="861788"/>
    <lineage>
        <taxon>Eukaryota</taxon>
        <taxon>Metazoa</taxon>
        <taxon>Chordata</taxon>
        <taxon>Craniata</taxon>
        <taxon>Vertebrata</taxon>
        <taxon>Euteleostomi</taxon>
        <taxon>Actinopterygii</taxon>
        <taxon>Neopterygii</taxon>
        <taxon>Teleostei</taxon>
        <taxon>Protacanthopterygii</taxon>
        <taxon>Salmoniformes</taxon>
        <taxon>Salmonidae</taxon>
        <taxon>Coregoninae</taxon>
        <taxon>Coregonus</taxon>
    </lineage>
</organism>
<feature type="region of interest" description="Disordered" evidence="1">
    <location>
        <begin position="394"/>
        <end position="413"/>
    </location>
</feature>
<name>A0AAN8QMW6_9TELE</name>
<feature type="compositionally biased region" description="Basic and acidic residues" evidence="1">
    <location>
        <begin position="780"/>
        <end position="814"/>
    </location>
</feature>
<feature type="compositionally biased region" description="Gly residues" evidence="1">
    <location>
        <begin position="540"/>
        <end position="550"/>
    </location>
</feature>
<dbReference type="Proteomes" id="UP001356427">
    <property type="component" value="Unassembled WGS sequence"/>
</dbReference>
<evidence type="ECO:0000313" key="2">
    <source>
        <dbReference type="EMBL" id="KAK6309485.1"/>
    </source>
</evidence>
<dbReference type="PANTHER" id="PTHR21937:SF5">
    <property type="entry name" value="GENE 973-RELATED"/>
    <property type="match status" value="1"/>
</dbReference>
<feature type="compositionally biased region" description="Polar residues" evidence="1">
    <location>
        <begin position="878"/>
        <end position="889"/>
    </location>
</feature>
<feature type="region of interest" description="Disordered" evidence="1">
    <location>
        <begin position="510"/>
        <end position="569"/>
    </location>
</feature>
<dbReference type="InterPro" id="IPR031440">
    <property type="entry name" value="DUF4670"/>
</dbReference>
<reference evidence="2 3" key="1">
    <citation type="submission" date="2021-04" db="EMBL/GenBank/DDBJ databases">
        <authorList>
            <person name="De Guttry C."/>
            <person name="Zahm M."/>
            <person name="Klopp C."/>
            <person name="Cabau C."/>
            <person name="Louis A."/>
            <person name="Berthelot C."/>
            <person name="Parey E."/>
            <person name="Roest Crollius H."/>
            <person name="Montfort J."/>
            <person name="Robinson-Rechavi M."/>
            <person name="Bucao C."/>
            <person name="Bouchez O."/>
            <person name="Gislard M."/>
            <person name="Lluch J."/>
            <person name="Milhes M."/>
            <person name="Lampietro C."/>
            <person name="Lopez Roques C."/>
            <person name="Donnadieu C."/>
            <person name="Braasch I."/>
            <person name="Desvignes T."/>
            <person name="Postlethwait J."/>
            <person name="Bobe J."/>
            <person name="Wedekind C."/>
            <person name="Guiguen Y."/>
        </authorList>
    </citation>
    <scope>NUCLEOTIDE SEQUENCE [LARGE SCALE GENOMIC DNA]</scope>
    <source>
        <strain evidence="2">Cs_M1</strain>
        <tissue evidence="2">Blood</tissue>
    </source>
</reference>
<feature type="compositionally biased region" description="Polar residues" evidence="1">
    <location>
        <begin position="845"/>
        <end position="859"/>
    </location>
</feature>
<feature type="compositionally biased region" description="Basic and acidic residues" evidence="1">
    <location>
        <begin position="1064"/>
        <end position="1076"/>
    </location>
</feature>
<sequence>MKDIALSLLSRGCGHVAQSHLGSQDGRLEVCFEPEDYYLWKSQPSLLRLSKSGRLLGGVEPALPKTYSTRRGPLFLYYEEMAMTSSVLSSCPSGSEDNRKRWASHHSRQEVELQLNTLRDLTGAILAYGNKQLREEGEGQPVLPLPSSQESYYPPIKPSCPRHPTKGWTPFRSTWSRHLEQLTDDPELCRGHVKIPCPTQAAGNGQAVSPRPYRQPQVPLPPIPEVNCYTRDVSHPAPGLEEQEARLLRRVKFEVMVETPRVQMSPIPETEPLWRVESTKHLPGDPPHGQEIGRPVVIHPDDSVKDCEDVGGERPWPLQRGERPWPLQRGERPWPLQRGERPWPLQRGERPWPLQRGERPCSLKTASVDSSWRSSQLSHINYYGGYLGGAQQGRKLKQGSAKDNTSLDPSVSRFHFPPVFSGSLVSLDPERDSGGRKPRSPGGLGGRRDSEQFLPLIHEAYVSSEGPAQTQPERLTQTHLEPQAHPEKPGPRRLLLSVLLPHIEEEEMQTVGVHHKQSEEDRGEPDCGEMIHRRERTRRGGGGGGGGRGRGLPEKGSKQTGPEQDGLSLLEPGEEHAVPLAVFAPLAGRLRGPGKQSSMAIYKDRSDVHAPWDPSDPGRAMVRGSLPLELREWQQQTGRSLGTLILGPDGEVIQMSLLDPTNMAATEDQPALASVLDQVTPDHALQVLASERKLPWILLMPTEHKATGEASDPEGPPANMEQCELVQAVASDGQTVLSGDQQGPESSRNRTKQHQDTQRPGGRHKDMAAVSYNLCSRTAARQEEGKEAWEGKEVRREEAEEKSTTRKRSQDRDQPGPPMSGVSSLLTTEEEESQNINPHKPSHPTPTGHSTEGAVSQKGNPKHSDGALPPSGKGGPSKKTNVTVGEQNPQQVEGETQETGEQTSREKHEESLNKEVESQDSPAVQTMKNRKVNEGQEGRGQEQKGLPKEKGRGQEQKGLSKEKGRGQEQKGLSKEKGRGQEQKGLPKEKGRGQEQNGLPKEEGRVLRKKKKDRVKGQAEFVVGKPKGHVDVERTQKTKESKGTSETSPDGDTVDDGAALNINTHDFESMVEEEHSVHMQSPRPHHSSVNRSSSSNGQSGQSSHRSNSCEEVVLPSGPRRSSHDQLSPCSVVMTAENQLLNLVISEASSNTDQNRAAAAARKEQQKKVLAEKAERRRLEVERKRKERDEEKRRQQEREEREECMRLELEEEQNQRAEELRLRRLSEEEERRRLEEKETERIRREQAEKEREWRKKEKKRSQLEMIQKIRQEEEERRAAELEQQRLEEALRKEEERRRLAAMEDHEKTEYLQKQKEEEEERRKAEEERKRRVAEATQRAKEEARLQAELFARQRAVLEQQLQFRRGLLMEAGALGQTQDISRAWVYSYFELLQLLGLAEAPSAQEDLPKDMS</sequence>
<feature type="compositionally biased region" description="Basic and acidic residues" evidence="1">
    <location>
        <begin position="931"/>
        <end position="992"/>
    </location>
</feature>
<feature type="compositionally biased region" description="Polar residues" evidence="1">
    <location>
        <begin position="735"/>
        <end position="746"/>
    </location>
</feature>
<feature type="compositionally biased region" description="Basic and acidic residues" evidence="1">
    <location>
        <begin position="753"/>
        <end position="766"/>
    </location>
</feature>
<feature type="region of interest" description="Disordered" evidence="1">
    <location>
        <begin position="1291"/>
        <end position="1336"/>
    </location>
</feature>
<feature type="region of interest" description="Disordered" evidence="1">
    <location>
        <begin position="779"/>
        <end position="1128"/>
    </location>
</feature>
<feature type="compositionally biased region" description="Low complexity" evidence="1">
    <location>
        <begin position="890"/>
        <end position="902"/>
    </location>
</feature>
<feature type="compositionally biased region" description="Basic and acidic residues" evidence="1">
    <location>
        <begin position="1027"/>
        <end position="1042"/>
    </location>
</feature>